<dbReference type="NCBIfam" id="TIGR01512">
    <property type="entry name" value="ATPase-IB2_Cd"/>
    <property type="match status" value="1"/>
</dbReference>
<dbReference type="InterPro" id="IPR001757">
    <property type="entry name" value="P_typ_ATPase"/>
</dbReference>
<name>A0A1M5I2T6_9BACT</name>
<dbReference type="InterPro" id="IPR023299">
    <property type="entry name" value="ATPase_P-typ_cyto_dom_N"/>
</dbReference>
<dbReference type="InterPro" id="IPR059000">
    <property type="entry name" value="ATPase_P-type_domA"/>
</dbReference>
<dbReference type="PANTHER" id="PTHR43520:SF8">
    <property type="entry name" value="P-TYPE CU(+) TRANSPORTER"/>
    <property type="match status" value="1"/>
</dbReference>
<dbReference type="InterPro" id="IPR023298">
    <property type="entry name" value="ATPase_P-typ_TM_dom_sf"/>
</dbReference>
<dbReference type="SUPFAM" id="SSF56784">
    <property type="entry name" value="HAD-like"/>
    <property type="match status" value="1"/>
</dbReference>
<feature type="transmembrane region" description="Helical" evidence="10">
    <location>
        <begin position="147"/>
        <end position="166"/>
    </location>
</feature>
<feature type="transmembrane region" description="Helical" evidence="10">
    <location>
        <begin position="364"/>
        <end position="388"/>
    </location>
</feature>
<dbReference type="InterPro" id="IPR008250">
    <property type="entry name" value="ATPase_P-typ_transduc_dom_A_sf"/>
</dbReference>
<dbReference type="GO" id="GO:0055070">
    <property type="term" value="P:copper ion homeostasis"/>
    <property type="evidence" value="ECO:0007669"/>
    <property type="project" value="TreeGrafter"/>
</dbReference>
<evidence type="ECO:0000256" key="7">
    <source>
        <dbReference type="ARBA" id="ARBA00022967"/>
    </source>
</evidence>
<dbReference type="GO" id="GO:0043682">
    <property type="term" value="F:P-type divalent copper transporter activity"/>
    <property type="evidence" value="ECO:0007669"/>
    <property type="project" value="TreeGrafter"/>
</dbReference>
<keyword evidence="6 10" id="KW-0067">ATP-binding</keyword>
<evidence type="ECO:0000256" key="4">
    <source>
        <dbReference type="ARBA" id="ARBA00022723"/>
    </source>
</evidence>
<comment type="similarity">
    <text evidence="2 10">Belongs to the cation transport ATPase (P-type) (TC 3.A.3) family. Type IB subfamily.</text>
</comment>
<dbReference type="CDD" id="cd00371">
    <property type="entry name" value="HMA"/>
    <property type="match status" value="1"/>
</dbReference>
<evidence type="ECO:0000256" key="3">
    <source>
        <dbReference type="ARBA" id="ARBA00022692"/>
    </source>
</evidence>
<keyword evidence="10" id="KW-1003">Cell membrane</keyword>
<dbReference type="Gene3D" id="3.30.70.100">
    <property type="match status" value="1"/>
</dbReference>
<keyword evidence="7" id="KW-1278">Translocase</keyword>
<dbReference type="Pfam" id="PF00122">
    <property type="entry name" value="E1-E2_ATPase"/>
    <property type="match status" value="1"/>
</dbReference>
<dbReference type="OrthoDB" id="614385at2"/>
<keyword evidence="5 10" id="KW-0547">Nucleotide-binding</keyword>
<keyword evidence="3 10" id="KW-0812">Transmembrane</keyword>
<dbReference type="SUPFAM" id="SSF81653">
    <property type="entry name" value="Calcium ATPase, transduction domain A"/>
    <property type="match status" value="1"/>
</dbReference>
<evidence type="ECO:0000256" key="8">
    <source>
        <dbReference type="ARBA" id="ARBA00022989"/>
    </source>
</evidence>
<dbReference type="Pfam" id="PF00702">
    <property type="entry name" value="Hydrolase"/>
    <property type="match status" value="1"/>
</dbReference>
<dbReference type="NCBIfam" id="TIGR01525">
    <property type="entry name" value="ATPase-IB_hvy"/>
    <property type="match status" value="1"/>
</dbReference>
<dbReference type="EMBL" id="FQUO01000021">
    <property type="protein sequence ID" value="SHG22598.1"/>
    <property type="molecule type" value="Genomic_DNA"/>
</dbReference>
<dbReference type="InterPro" id="IPR036412">
    <property type="entry name" value="HAD-like_sf"/>
</dbReference>
<feature type="domain" description="P-type ATPase A" evidence="11">
    <location>
        <begin position="217"/>
        <end position="313"/>
    </location>
</feature>
<dbReference type="InterPro" id="IPR006121">
    <property type="entry name" value="HMA_dom"/>
</dbReference>
<evidence type="ECO:0000313" key="13">
    <source>
        <dbReference type="Proteomes" id="UP000184368"/>
    </source>
</evidence>
<dbReference type="PRINTS" id="PR00120">
    <property type="entry name" value="HATPASE"/>
</dbReference>
<dbReference type="Gene3D" id="2.70.150.10">
    <property type="entry name" value="Calcium-transporting ATPase, cytoplasmic transduction domain A"/>
    <property type="match status" value="1"/>
</dbReference>
<proteinExistence type="inferred from homology"/>
<evidence type="ECO:0000256" key="9">
    <source>
        <dbReference type="ARBA" id="ARBA00023136"/>
    </source>
</evidence>
<dbReference type="SUPFAM" id="SSF55008">
    <property type="entry name" value="HMA, heavy metal-associated domain"/>
    <property type="match status" value="1"/>
</dbReference>
<dbReference type="STRING" id="1302690.BUE76_05165"/>
<dbReference type="AlphaFoldDB" id="A0A1M5I2T6"/>
<comment type="subcellular location">
    <subcellularLocation>
        <location evidence="10">Cell membrane</location>
    </subcellularLocation>
    <subcellularLocation>
        <location evidence="1">Endomembrane system</location>
        <topology evidence="1">Multi-pass membrane protein</topology>
    </subcellularLocation>
</comment>
<dbReference type="PRINTS" id="PR00119">
    <property type="entry name" value="CATATPASE"/>
</dbReference>
<dbReference type="GO" id="GO:0005507">
    <property type="term" value="F:copper ion binding"/>
    <property type="evidence" value="ECO:0007669"/>
    <property type="project" value="TreeGrafter"/>
</dbReference>
<gene>
    <name evidence="12" type="ORF">SAMN05444008_12158</name>
</gene>
<dbReference type="InterPro" id="IPR036163">
    <property type="entry name" value="HMA_dom_sf"/>
</dbReference>
<dbReference type="NCBIfam" id="TIGR01494">
    <property type="entry name" value="ATPase_P-type"/>
    <property type="match status" value="1"/>
</dbReference>
<dbReference type="InterPro" id="IPR027256">
    <property type="entry name" value="P-typ_ATPase_IB"/>
</dbReference>
<dbReference type="GO" id="GO:0012505">
    <property type="term" value="C:endomembrane system"/>
    <property type="evidence" value="ECO:0007669"/>
    <property type="project" value="UniProtKB-SubCell"/>
</dbReference>
<evidence type="ECO:0000256" key="5">
    <source>
        <dbReference type="ARBA" id="ARBA00022741"/>
    </source>
</evidence>
<dbReference type="SUPFAM" id="SSF81665">
    <property type="entry name" value="Calcium ATPase, transmembrane domain M"/>
    <property type="match status" value="1"/>
</dbReference>
<dbReference type="GO" id="GO:0005524">
    <property type="term" value="F:ATP binding"/>
    <property type="evidence" value="ECO:0007669"/>
    <property type="project" value="UniProtKB-UniRule"/>
</dbReference>
<dbReference type="InterPro" id="IPR018303">
    <property type="entry name" value="ATPase_P-typ_P_site"/>
</dbReference>
<keyword evidence="8 10" id="KW-1133">Transmembrane helix</keyword>
<dbReference type="NCBIfam" id="TIGR01511">
    <property type="entry name" value="ATPase-IB1_Cu"/>
    <property type="match status" value="1"/>
</dbReference>
<feature type="transmembrane region" description="Helical" evidence="10">
    <location>
        <begin position="108"/>
        <end position="126"/>
    </location>
</feature>
<keyword evidence="4 10" id="KW-0479">Metal-binding</keyword>
<evidence type="ECO:0000256" key="6">
    <source>
        <dbReference type="ARBA" id="ARBA00022840"/>
    </source>
</evidence>
<evidence type="ECO:0000259" key="11">
    <source>
        <dbReference type="Pfam" id="PF00122"/>
    </source>
</evidence>
<dbReference type="GO" id="GO:0005886">
    <property type="term" value="C:plasma membrane"/>
    <property type="evidence" value="ECO:0007669"/>
    <property type="project" value="UniProtKB-SubCell"/>
</dbReference>
<sequence length="704" mass="76621">MEKVQWKVEGIHCANCALTINKYLTKEGAQNVSVNPIDGDVSFDINGKATRQQLAQGIEGLGYSVASETAGTEKKKPFLSSNIQRFWACLPFTLVLMLHMIPGLHIHFLMNPWVQLALCLPVYLVGMRHFGRSAIKSLRNGIPNMNVLITIGATAAFVYSLIGIFLGNSEDYLFFETAATIITLVFFGEFLEDSTVQSTQRALKGLVKSQKVMANMIAYDGEHQEHVFPVENTALKNGDLLLIRTGEQVPADCKILWGEAEVNEALLTGESMPIAKGKKDMLIGGSILESGTVKAIVTAAGNDTVLSGILNMVKKAQGEKPPVQQMADKISAIFVPVVVGIALLTLIGNWIYLGAFTPALMRSIAVLVIACPCAMGLATPAAIAVGLGRGARNGILFRNARSLELFSDIKQVVFDKTGTLTTGRFAISNYWFQNVNEQEFQAIVWSLEKFSNHPLAKSITDNWKVAAPIRWKKIEEVKGQGMVATDLDGNEYLAGSYNIAKAHTSENQHNIYVLRNNQLIGWIDLQDELRPEAHDVVRYLKSKNIKTILLSGDRYEKCRQLAQPLGIDEVIAEQTPEQKLEKIASLSAAAPTVMVGDGINDAPALAKATVGISMSEASQLAMQSAHVVLMNSGLKKLPMALGLGRNTYTTIKQNLFWAFAYNIVAIPVAALGFLSPAFGALVMGLSDVVLAINSGRLFVKNVER</sequence>
<evidence type="ECO:0000256" key="2">
    <source>
        <dbReference type="ARBA" id="ARBA00006024"/>
    </source>
</evidence>
<dbReference type="PROSITE" id="PS01229">
    <property type="entry name" value="COF_2"/>
    <property type="match status" value="1"/>
</dbReference>
<keyword evidence="13" id="KW-1185">Reference proteome</keyword>
<feature type="transmembrane region" description="Helical" evidence="10">
    <location>
        <begin position="83"/>
        <end position="102"/>
    </location>
</feature>
<dbReference type="PROSITE" id="PS00154">
    <property type="entry name" value="ATPASE_E1_E2"/>
    <property type="match status" value="1"/>
</dbReference>
<reference evidence="12 13" key="1">
    <citation type="submission" date="2016-11" db="EMBL/GenBank/DDBJ databases">
        <authorList>
            <person name="Jaros S."/>
            <person name="Januszkiewicz K."/>
            <person name="Wedrychowicz H."/>
        </authorList>
    </citation>
    <scope>NUCLEOTIDE SEQUENCE [LARGE SCALE GENOMIC DNA]</scope>
    <source>
        <strain evidence="12 13">DSM 26897</strain>
    </source>
</reference>
<dbReference type="RefSeq" id="WP_073047729.1">
    <property type="nucleotide sequence ID" value="NZ_FQUO01000021.1"/>
</dbReference>
<feature type="transmembrane region" description="Helical" evidence="10">
    <location>
        <begin position="330"/>
        <end position="352"/>
    </location>
</feature>
<dbReference type="Gene3D" id="3.40.1110.10">
    <property type="entry name" value="Calcium-transporting ATPase, cytoplasmic domain N"/>
    <property type="match status" value="1"/>
</dbReference>
<feature type="transmembrane region" description="Helical" evidence="10">
    <location>
        <begin position="655"/>
        <end position="674"/>
    </location>
</feature>
<organism evidence="12 13">
    <name type="scientific">Cnuella takakiae</name>
    <dbReference type="NCBI Taxonomy" id="1302690"/>
    <lineage>
        <taxon>Bacteria</taxon>
        <taxon>Pseudomonadati</taxon>
        <taxon>Bacteroidota</taxon>
        <taxon>Chitinophagia</taxon>
        <taxon>Chitinophagales</taxon>
        <taxon>Chitinophagaceae</taxon>
        <taxon>Cnuella</taxon>
    </lineage>
</organism>
<accession>A0A1M5I2T6</accession>
<evidence type="ECO:0000256" key="1">
    <source>
        <dbReference type="ARBA" id="ARBA00004127"/>
    </source>
</evidence>
<dbReference type="GO" id="GO:0016887">
    <property type="term" value="F:ATP hydrolysis activity"/>
    <property type="evidence" value="ECO:0007669"/>
    <property type="project" value="InterPro"/>
</dbReference>
<dbReference type="Proteomes" id="UP000184368">
    <property type="component" value="Unassembled WGS sequence"/>
</dbReference>
<dbReference type="PANTHER" id="PTHR43520">
    <property type="entry name" value="ATP7, ISOFORM B"/>
    <property type="match status" value="1"/>
</dbReference>
<dbReference type="InterPro" id="IPR023214">
    <property type="entry name" value="HAD_sf"/>
</dbReference>
<feature type="transmembrane region" description="Helical" evidence="10">
    <location>
        <begin position="172"/>
        <end position="191"/>
    </location>
</feature>
<dbReference type="Gene3D" id="3.40.50.1000">
    <property type="entry name" value="HAD superfamily/HAD-like"/>
    <property type="match status" value="1"/>
</dbReference>
<evidence type="ECO:0000313" key="12">
    <source>
        <dbReference type="EMBL" id="SHG22598.1"/>
    </source>
</evidence>
<keyword evidence="9 10" id="KW-0472">Membrane</keyword>
<protein>
    <submittedName>
        <fullName evidence="12">Cu+-exporting ATPase</fullName>
    </submittedName>
</protein>
<evidence type="ECO:0000256" key="10">
    <source>
        <dbReference type="RuleBase" id="RU362081"/>
    </source>
</evidence>